<dbReference type="Proteomes" id="UP000640335">
    <property type="component" value="Unassembled WGS sequence"/>
</dbReference>
<proteinExistence type="predicted"/>
<sequence>MKELVVSLSRIQKLKEELSRLNKEYLKLYEEMEDLNKEKETLESLYMSKLGSLIFLKFENEIEYRKLKKKLNLIIQNKNKNEKIDINKIDTILKSELKSFYEELEAIREKMKVSKIYLESSTLSEEEVKKIKEIFRSLAKKLHPDINRNITKEEIELWNKVKEAYENNDLVSLIVLDGIINNIEIKEDVSISNIEENIEKIKANIEKIQNINKEALREFPLNLREVINDKSFIDNKKDELNKEIKVYIDKIKELNRIITESIGGELNE</sequence>
<evidence type="ECO:0000313" key="4">
    <source>
        <dbReference type="Proteomes" id="UP000640335"/>
    </source>
</evidence>
<keyword evidence="1" id="KW-0235">DNA replication</keyword>
<dbReference type="EMBL" id="JACSQZ010000013">
    <property type="protein sequence ID" value="MBD7914589.1"/>
    <property type="molecule type" value="Genomic_DNA"/>
</dbReference>
<keyword evidence="4" id="KW-1185">Reference proteome</keyword>
<name>A0ABR8Q2M9_9CLOT</name>
<organism evidence="3 4">
    <name type="scientific">Clostridium gallinarum</name>
    <dbReference type="NCBI Taxonomy" id="2762246"/>
    <lineage>
        <taxon>Bacteria</taxon>
        <taxon>Bacillati</taxon>
        <taxon>Bacillota</taxon>
        <taxon>Clostridia</taxon>
        <taxon>Eubacteriales</taxon>
        <taxon>Clostridiaceae</taxon>
        <taxon>Clostridium</taxon>
    </lineage>
</organism>
<evidence type="ECO:0000256" key="2">
    <source>
        <dbReference type="SAM" id="Coils"/>
    </source>
</evidence>
<feature type="coiled-coil region" evidence="2">
    <location>
        <begin position="148"/>
        <end position="257"/>
    </location>
</feature>
<protein>
    <recommendedName>
        <fullName evidence="5">Molecular chaperone DnaJ</fullName>
    </recommendedName>
</protein>
<dbReference type="Gene3D" id="1.10.287.110">
    <property type="entry name" value="DnaJ domain"/>
    <property type="match status" value="1"/>
</dbReference>
<dbReference type="RefSeq" id="WP_191749350.1">
    <property type="nucleotide sequence ID" value="NZ_JACSQZ010000013.1"/>
</dbReference>
<dbReference type="SUPFAM" id="SSF46565">
    <property type="entry name" value="Chaperone J-domain"/>
    <property type="match status" value="1"/>
</dbReference>
<evidence type="ECO:0000256" key="1">
    <source>
        <dbReference type="ARBA" id="ARBA00022705"/>
    </source>
</evidence>
<evidence type="ECO:0000313" key="3">
    <source>
        <dbReference type="EMBL" id="MBD7914589.1"/>
    </source>
</evidence>
<comment type="caution">
    <text evidence="3">The sequence shown here is derived from an EMBL/GenBank/DDBJ whole genome shotgun (WGS) entry which is preliminary data.</text>
</comment>
<dbReference type="InterPro" id="IPR036869">
    <property type="entry name" value="J_dom_sf"/>
</dbReference>
<reference evidence="3 4" key="1">
    <citation type="submission" date="2020-08" db="EMBL/GenBank/DDBJ databases">
        <title>A Genomic Blueprint of the Chicken Gut Microbiome.</title>
        <authorList>
            <person name="Gilroy R."/>
            <person name="Ravi A."/>
            <person name="Getino M."/>
            <person name="Pursley I."/>
            <person name="Horton D.L."/>
            <person name="Alikhan N.-F."/>
            <person name="Baker D."/>
            <person name="Gharbi K."/>
            <person name="Hall N."/>
            <person name="Watson M."/>
            <person name="Adriaenssens E.M."/>
            <person name="Foster-Nyarko E."/>
            <person name="Jarju S."/>
            <person name="Secka A."/>
            <person name="Antonio M."/>
            <person name="Oren A."/>
            <person name="Chaudhuri R."/>
            <person name="La Ragione R.M."/>
            <person name="Hildebrand F."/>
            <person name="Pallen M.J."/>
        </authorList>
    </citation>
    <scope>NUCLEOTIDE SEQUENCE [LARGE SCALE GENOMIC DNA]</scope>
    <source>
        <strain evidence="3 4">Sa3CUN1</strain>
    </source>
</reference>
<feature type="coiled-coil region" evidence="2">
    <location>
        <begin position="4"/>
        <end position="45"/>
    </location>
</feature>
<gene>
    <name evidence="3" type="ORF">H9660_05475</name>
</gene>
<evidence type="ECO:0008006" key="5">
    <source>
        <dbReference type="Google" id="ProtNLM"/>
    </source>
</evidence>
<keyword evidence="2" id="KW-0175">Coiled coil</keyword>
<accession>A0ABR8Q2M9</accession>